<evidence type="ECO:0000259" key="1">
    <source>
        <dbReference type="Pfam" id="PF12728"/>
    </source>
</evidence>
<evidence type="ECO:0000313" key="3">
    <source>
        <dbReference type="Proteomes" id="UP000007881"/>
    </source>
</evidence>
<dbReference type="NCBIfam" id="TIGR01764">
    <property type="entry name" value="excise"/>
    <property type="match status" value="1"/>
</dbReference>
<proteinExistence type="predicted"/>
<evidence type="ECO:0000313" key="2">
    <source>
        <dbReference type="EMBL" id="BAM03931.1"/>
    </source>
</evidence>
<dbReference type="HOGENOM" id="CLU_2495191_0_0_0"/>
<protein>
    <submittedName>
        <fullName evidence="2">Putative AlpA family transcriptional regulator</fullName>
    </submittedName>
</protein>
<gene>
    <name evidence="2" type="ordered locus">PSMK_17720</name>
</gene>
<dbReference type="EMBL" id="AP012338">
    <property type="protein sequence ID" value="BAM03931.1"/>
    <property type="molecule type" value="Genomic_DNA"/>
</dbReference>
<feature type="domain" description="Helix-turn-helix" evidence="1">
    <location>
        <begin position="24"/>
        <end position="72"/>
    </location>
</feature>
<organism evidence="2 3">
    <name type="scientific">Phycisphaera mikurensis (strain NBRC 102666 / KCTC 22515 / FYK2301M01)</name>
    <dbReference type="NCBI Taxonomy" id="1142394"/>
    <lineage>
        <taxon>Bacteria</taxon>
        <taxon>Pseudomonadati</taxon>
        <taxon>Planctomycetota</taxon>
        <taxon>Phycisphaerae</taxon>
        <taxon>Phycisphaerales</taxon>
        <taxon>Phycisphaeraceae</taxon>
        <taxon>Phycisphaera</taxon>
    </lineage>
</organism>
<dbReference type="Proteomes" id="UP000007881">
    <property type="component" value="Chromosome"/>
</dbReference>
<dbReference type="GO" id="GO:0003677">
    <property type="term" value="F:DNA binding"/>
    <property type="evidence" value="ECO:0007669"/>
    <property type="project" value="InterPro"/>
</dbReference>
<dbReference type="Pfam" id="PF12728">
    <property type="entry name" value="HTH_17"/>
    <property type="match status" value="1"/>
</dbReference>
<reference evidence="2 3" key="1">
    <citation type="submission" date="2012-02" db="EMBL/GenBank/DDBJ databases">
        <title>Complete genome sequence of Phycisphaera mikurensis NBRC 102666.</title>
        <authorList>
            <person name="Ankai A."/>
            <person name="Hosoyama A."/>
            <person name="Terui Y."/>
            <person name="Sekine M."/>
            <person name="Fukai R."/>
            <person name="Kato Y."/>
            <person name="Nakamura S."/>
            <person name="Yamada-Narita S."/>
            <person name="Kawakoshi A."/>
            <person name="Fukunaga Y."/>
            <person name="Yamazaki S."/>
            <person name="Fujita N."/>
        </authorList>
    </citation>
    <scope>NUCLEOTIDE SEQUENCE [LARGE SCALE GENOMIC DNA]</scope>
    <source>
        <strain evidence="3">NBRC 102666 / KCTC 22515 / FYK2301M01</strain>
    </source>
</reference>
<dbReference type="InterPro" id="IPR041657">
    <property type="entry name" value="HTH_17"/>
</dbReference>
<dbReference type="AlphaFoldDB" id="I0IF93"/>
<dbReference type="STRING" id="1142394.PSMK_17720"/>
<dbReference type="KEGG" id="phm:PSMK_17720"/>
<keyword evidence="3" id="KW-1185">Reference proteome</keyword>
<name>I0IF93_PHYMF</name>
<dbReference type="InterPro" id="IPR009061">
    <property type="entry name" value="DNA-bd_dom_put_sf"/>
</dbReference>
<dbReference type="InterPro" id="IPR010093">
    <property type="entry name" value="SinI_DNA-bd"/>
</dbReference>
<dbReference type="SUPFAM" id="SSF46955">
    <property type="entry name" value="Putative DNA-binding domain"/>
    <property type="match status" value="1"/>
</dbReference>
<sequence length="86" mass="9050">MNMLATPDDPKAAPPEAVLVPITLRAKQAAAVLCLSERTVKELAAAGTLPSFKLGTCRLFNRAELQRWADARQAEAAAPLAEGGAH</sequence>
<accession>I0IF93</accession>